<feature type="region of interest" description="Disordered" evidence="1">
    <location>
        <begin position="270"/>
        <end position="292"/>
    </location>
</feature>
<reference evidence="3" key="1">
    <citation type="submission" date="2023-01" db="EMBL/GenBank/DDBJ databases">
        <authorList>
            <person name="Van Ghelder C."/>
            <person name="Rancurel C."/>
        </authorList>
    </citation>
    <scope>NUCLEOTIDE SEQUENCE</scope>
    <source>
        <strain evidence="3">CNCM I-4278</strain>
    </source>
</reference>
<feature type="transmembrane region" description="Helical" evidence="2">
    <location>
        <begin position="547"/>
        <end position="568"/>
    </location>
</feature>
<proteinExistence type="predicted"/>
<organism evidence="3 4">
    <name type="scientific">Periconia digitata</name>
    <dbReference type="NCBI Taxonomy" id="1303443"/>
    <lineage>
        <taxon>Eukaryota</taxon>
        <taxon>Fungi</taxon>
        <taxon>Dikarya</taxon>
        <taxon>Ascomycota</taxon>
        <taxon>Pezizomycotina</taxon>
        <taxon>Dothideomycetes</taxon>
        <taxon>Pleosporomycetidae</taxon>
        <taxon>Pleosporales</taxon>
        <taxon>Massarineae</taxon>
        <taxon>Periconiaceae</taxon>
        <taxon>Periconia</taxon>
    </lineage>
</organism>
<keyword evidence="2" id="KW-1133">Transmembrane helix</keyword>
<evidence type="ECO:0000313" key="3">
    <source>
        <dbReference type="EMBL" id="CAI6341666.1"/>
    </source>
</evidence>
<dbReference type="EMBL" id="CAOQHR010000012">
    <property type="protein sequence ID" value="CAI6341666.1"/>
    <property type="molecule type" value="Genomic_DNA"/>
</dbReference>
<name>A0A9W4UVF8_9PLEO</name>
<sequence>MGAFRRKLRSHKCLNDKRWSLQSFAKRKFTDKPFLTKEVYLDPRIDVLDFFIDQGNSPRPSRQNEVINKFCLDNRGYDSTSRRAWVNCWSLHTGIDQGITSRLTSTGLGEFLSSQIESPSAAGSYRHLIHITRLDGEYIRSLIRSAWCHQANALRDAIHKHLDGQTSIQVHINHIGFKIPILELHLPYLALRQTIIDRSSATRETGAEKPWADLSFLGMNSSELQETRSPVIHEVRSSVIICVWDFTKWIAYAFTNSTLRDNLEENNVREEAPFEHQSPIDEDGSEFDCGSDDEQDLEDMVASDGDGLVLATQDPTWCPFKYYIRVLKARVETVVEEWTYLVDTIEPCIIRKNDKLLGVLRSSSKDDISEALEESLPLTAMTLAFLHSLREKLSASNQSWRHFKGPNGHVNYFEELRERDVVLALDATRQLFVNLSRLERRIDSLCDSCKNFAMVIELFSKQEAVQLNRESIRYALEANKFSSQANKYSSQANQMNLESYQLTRGMNLNSAITLSTNQIMIPAAIVATLFSIQGEIIFGFKKHPASFVVATLVLYAVMRITSVVTFLLRKFVPSDHQLTLILSGQLDRLGTVQAIRNDPE</sequence>
<evidence type="ECO:0000256" key="2">
    <source>
        <dbReference type="SAM" id="Phobius"/>
    </source>
</evidence>
<feature type="compositionally biased region" description="Acidic residues" evidence="1">
    <location>
        <begin position="280"/>
        <end position="292"/>
    </location>
</feature>
<dbReference type="Proteomes" id="UP001152607">
    <property type="component" value="Unassembled WGS sequence"/>
</dbReference>
<keyword evidence="2" id="KW-0812">Transmembrane</keyword>
<comment type="caution">
    <text evidence="3">The sequence shown here is derived from an EMBL/GenBank/DDBJ whole genome shotgun (WGS) entry which is preliminary data.</text>
</comment>
<keyword evidence="2" id="KW-0472">Membrane</keyword>
<dbReference type="OrthoDB" id="5428055at2759"/>
<gene>
    <name evidence="3" type="ORF">PDIGIT_LOCUS14866</name>
</gene>
<evidence type="ECO:0000256" key="1">
    <source>
        <dbReference type="SAM" id="MobiDB-lite"/>
    </source>
</evidence>
<evidence type="ECO:0000313" key="4">
    <source>
        <dbReference type="Proteomes" id="UP001152607"/>
    </source>
</evidence>
<protein>
    <submittedName>
        <fullName evidence="3">Uncharacterized protein</fullName>
    </submittedName>
</protein>
<feature type="transmembrane region" description="Helical" evidence="2">
    <location>
        <begin position="519"/>
        <end position="540"/>
    </location>
</feature>
<keyword evidence="4" id="KW-1185">Reference proteome</keyword>
<dbReference type="AlphaFoldDB" id="A0A9W4UVF8"/>
<accession>A0A9W4UVF8</accession>